<dbReference type="InterPro" id="IPR039374">
    <property type="entry name" value="SIP_fam"/>
</dbReference>
<dbReference type="Pfam" id="PF08021">
    <property type="entry name" value="FAD_binding_9"/>
    <property type="match status" value="1"/>
</dbReference>
<dbReference type="SUPFAM" id="SSF63380">
    <property type="entry name" value="Riboflavin synthase domain-like"/>
    <property type="match status" value="1"/>
</dbReference>
<dbReference type="Proteomes" id="UP000221394">
    <property type="component" value="Unassembled WGS sequence"/>
</dbReference>
<dbReference type="Pfam" id="PF04954">
    <property type="entry name" value="SIP"/>
    <property type="match status" value="1"/>
</dbReference>
<comment type="caution">
    <text evidence="2">The sequence shown here is derived from an EMBL/GenBank/DDBJ whole genome shotgun (WGS) entry which is preliminary data.</text>
</comment>
<dbReference type="EMBL" id="PDJH01000001">
    <property type="protein sequence ID" value="PFG36121.1"/>
    <property type="molecule type" value="Genomic_DNA"/>
</dbReference>
<organism evidence="2 3">
    <name type="scientific">Flavimobilis soli</name>
    <dbReference type="NCBI Taxonomy" id="442709"/>
    <lineage>
        <taxon>Bacteria</taxon>
        <taxon>Bacillati</taxon>
        <taxon>Actinomycetota</taxon>
        <taxon>Actinomycetes</taxon>
        <taxon>Micrococcales</taxon>
        <taxon>Jonesiaceae</taxon>
        <taxon>Flavimobilis</taxon>
    </lineage>
</organism>
<accession>A0A2A9EC46</accession>
<dbReference type="AlphaFoldDB" id="A0A2A9EC46"/>
<dbReference type="InterPro" id="IPR007037">
    <property type="entry name" value="SIP_rossman_dom"/>
</dbReference>
<proteinExistence type="predicted"/>
<dbReference type="InterPro" id="IPR013113">
    <property type="entry name" value="SIP_FAD-bd"/>
</dbReference>
<sequence length="268" mass="28956">MTSAAPTRVRAEHEAVVVSSTRVTPHLVRLVLGGSSLVDFVDLPWTDHYVKVEVPAEGHTSSEGREGRSAARSYTVRRWDSERHEVTLDVVVHGDDGLVGPWARDARPGDPVVLRGQGGDFLPDPACDATVLVGDESALPAIAVALEKLPAGVRAFAFVEVADALERQELPVPDGAQLTWVVRGESFGAALIDAVRRARLPSGRLQAFVHGEAGMVREVRRHLRGERGVAREDLSASGYWRLGRADEAWRAEKADWKAAVAQDDAALA</sequence>
<dbReference type="GO" id="GO:0016491">
    <property type="term" value="F:oxidoreductase activity"/>
    <property type="evidence" value="ECO:0007669"/>
    <property type="project" value="InterPro"/>
</dbReference>
<dbReference type="Gene3D" id="2.40.30.10">
    <property type="entry name" value="Translation factors"/>
    <property type="match status" value="1"/>
</dbReference>
<gene>
    <name evidence="2" type="ORF">ATL41_0830</name>
</gene>
<evidence type="ECO:0000313" key="3">
    <source>
        <dbReference type="Proteomes" id="UP000221394"/>
    </source>
</evidence>
<dbReference type="Gene3D" id="3.40.50.80">
    <property type="entry name" value="Nucleotide-binding domain of ferredoxin-NADP reductase (FNR) module"/>
    <property type="match status" value="1"/>
</dbReference>
<evidence type="ECO:0000313" key="2">
    <source>
        <dbReference type="EMBL" id="PFG36121.1"/>
    </source>
</evidence>
<dbReference type="PROSITE" id="PS51384">
    <property type="entry name" value="FAD_FR"/>
    <property type="match status" value="1"/>
</dbReference>
<reference evidence="2 3" key="1">
    <citation type="submission" date="2017-10" db="EMBL/GenBank/DDBJ databases">
        <title>Sequencing the genomes of 1000 actinobacteria strains.</title>
        <authorList>
            <person name="Klenk H.-P."/>
        </authorList>
    </citation>
    <scope>NUCLEOTIDE SEQUENCE [LARGE SCALE GENOMIC DNA]</scope>
    <source>
        <strain evidence="2 3">DSM 21574</strain>
    </source>
</reference>
<name>A0A2A9EC46_9MICO</name>
<dbReference type="InterPro" id="IPR039261">
    <property type="entry name" value="FNR_nucleotide-bd"/>
</dbReference>
<feature type="domain" description="FAD-binding FR-type" evidence="1">
    <location>
        <begin position="10"/>
        <end position="124"/>
    </location>
</feature>
<dbReference type="InterPro" id="IPR017938">
    <property type="entry name" value="Riboflavin_synthase-like_b-brl"/>
</dbReference>
<keyword evidence="3" id="KW-1185">Reference proteome</keyword>
<evidence type="ECO:0000259" key="1">
    <source>
        <dbReference type="PROSITE" id="PS51384"/>
    </source>
</evidence>
<dbReference type="PANTHER" id="PTHR30157">
    <property type="entry name" value="FERRIC REDUCTASE, NADPH-DEPENDENT"/>
    <property type="match status" value="1"/>
</dbReference>
<dbReference type="CDD" id="cd06193">
    <property type="entry name" value="siderophore_interacting"/>
    <property type="match status" value="1"/>
</dbReference>
<dbReference type="PANTHER" id="PTHR30157:SF0">
    <property type="entry name" value="NADPH-DEPENDENT FERRIC-CHELATE REDUCTASE"/>
    <property type="match status" value="1"/>
</dbReference>
<protein>
    <submittedName>
        <fullName evidence="2">NADPH-dependent ferric siderophore reductase</fullName>
    </submittedName>
</protein>
<dbReference type="InterPro" id="IPR017927">
    <property type="entry name" value="FAD-bd_FR_type"/>
</dbReference>